<dbReference type="Pfam" id="PF26107">
    <property type="entry name" value="BrxR_CTD"/>
    <property type="match status" value="1"/>
</dbReference>
<dbReference type="PANTHER" id="PTHR34580">
    <property type="match status" value="1"/>
</dbReference>
<dbReference type="EMBL" id="QWEZ01000001">
    <property type="protein sequence ID" value="RRJ84259.1"/>
    <property type="molecule type" value="Genomic_DNA"/>
</dbReference>
<proteinExistence type="predicted"/>
<evidence type="ECO:0000259" key="3">
    <source>
        <dbReference type="Pfam" id="PF26109"/>
    </source>
</evidence>
<evidence type="ECO:0000259" key="1">
    <source>
        <dbReference type="Pfam" id="PF13280"/>
    </source>
</evidence>
<dbReference type="Proteomes" id="UP000280792">
    <property type="component" value="Unassembled WGS sequence"/>
</dbReference>
<gene>
    <name evidence="4" type="ORF">D0544_03890</name>
</gene>
<feature type="domain" description="WYL" evidence="1">
    <location>
        <begin position="125"/>
        <end position="190"/>
    </location>
</feature>
<dbReference type="RefSeq" id="WP_125014686.1">
    <property type="nucleotide sequence ID" value="NZ_QWEZ01000001.1"/>
</dbReference>
<keyword evidence="5" id="KW-1185">Reference proteome</keyword>
<dbReference type="InterPro" id="IPR059019">
    <property type="entry name" value="WHD_CapW"/>
</dbReference>
<evidence type="ECO:0000259" key="2">
    <source>
        <dbReference type="Pfam" id="PF26107"/>
    </source>
</evidence>
<dbReference type="InterPro" id="IPR051534">
    <property type="entry name" value="CBASS_pafABC_assoc_protein"/>
</dbReference>
<sequence>MTASPWPYRWDLLQRYRLIEIVALWEGRLTTNHLVDAFGIGRQQASKDINTYKREIAPDNLEYDQQLKGYRPSPRFQPHLTCGTADEYLQLLNRNRELSSTFEAVNIKSAHTEVLSVPARAIEPEVLRTIVAAARYRQRIEVDYVSVSDPNREGRIITPHTLVYNGMRWHVRAWCEKHGDYRDFVLSRFRGSPEVLSGSEQGVEGDSLWNRWVTIRIRPDTRLTPEQRKVVARDYGMRRNLLSLKTRAALVQYALKLMQLDPYTIDSDPRAQQIVISNLAELKPYLFG</sequence>
<reference evidence="4 5" key="2">
    <citation type="submission" date="2018-12" db="EMBL/GenBank/DDBJ databases">
        <title>Simiduia agarivorans gen. nov., sp. nov., a marine, agarolytic bacterium isolated from shallow coastal water from Keelung, Taiwan.</title>
        <authorList>
            <person name="Shieh W.Y."/>
        </authorList>
    </citation>
    <scope>NUCLEOTIDE SEQUENCE [LARGE SCALE GENOMIC DNA]</scope>
    <source>
        <strain evidence="4 5">GTF-13</strain>
    </source>
</reference>
<feature type="domain" description="DNA-binding transcriptional repressor CapW winged helix-turn-helix" evidence="3">
    <location>
        <begin position="11"/>
        <end position="93"/>
    </location>
</feature>
<dbReference type="PANTHER" id="PTHR34580:SF3">
    <property type="entry name" value="PROTEIN PAFB"/>
    <property type="match status" value="1"/>
</dbReference>
<dbReference type="InterPro" id="IPR059020">
    <property type="entry name" value="CapW_CTD"/>
</dbReference>
<dbReference type="PIRSF" id="PIRSF015558">
    <property type="entry name" value="Txn_reg_DeoR_prd"/>
    <property type="match status" value="1"/>
</dbReference>
<reference evidence="4 5" key="1">
    <citation type="submission" date="2018-08" db="EMBL/GenBank/DDBJ databases">
        <authorList>
            <person name="Khan S.A."/>
        </authorList>
    </citation>
    <scope>NUCLEOTIDE SEQUENCE [LARGE SCALE GENOMIC DNA]</scope>
    <source>
        <strain evidence="4 5">GTF-13</strain>
    </source>
</reference>
<evidence type="ECO:0000313" key="4">
    <source>
        <dbReference type="EMBL" id="RRJ84259.1"/>
    </source>
</evidence>
<protein>
    <submittedName>
        <fullName evidence="4">WYL domain-containing protein</fullName>
    </submittedName>
</protein>
<organism evidence="4 5">
    <name type="scientific">Aestuariirhabdus litorea</name>
    <dbReference type="NCBI Taxonomy" id="2528527"/>
    <lineage>
        <taxon>Bacteria</taxon>
        <taxon>Pseudomonadati</taxon>
        <taxon>Pseudomonadota</taxon>
        <taxon>Gammaproteobacteria</taxon>
        <taxon>Oceanospirillales</taxon>
        <taxon>Aestuariirhabdaceae</taxon>
        <taxon>Aestuariirhabdus</taxon>
    </lineage>
</organism>
<dbReference type="Pfam" id="PF13280">
    <property type="entry name" value="WYL"/>
    <property type="match status" value="1"/>
</dbReference>
<dbReference type="Pfam" id="PF26109">
    <property type="entry name" value="WHD_BrxR"/>
    <property type="match status" value="1"/>
</dbReference>
<accession>A0A3P3VRX1</accession>
<dbReference type="InterPro" id="IPR016634">
    <property type="entry name" value="CapW-like"/>
</dbReference>
<comment type="caution">
    <text evidence="4">The sequence shown here is derived from an EMBL/GenBank/DDBJ whole genome shotgun (WGS) entry which is preliminary data.</text>
</comment>
<dbReference type="AlphaFoldDB" id="A0A3P3VRX1"/>
<evidence type="ECO:0000313" key="5">
    <source>
        <dbReference type="Proteomes" id="UP000280792"/>
    </source>
</evidence>
<dbReference type="InterPro" id="IPR026881">
    <property type="entry name" value="WYL_dom"/>
</dbReference>
<name>A0A3P3VRX1_9GAMM</name>
<feature type="domain" description="DNA-binding transcriptional repressor CapW C-terminal dimerisation" evidence="2">
    <location>
        <begin position="212"/>
        <end position="282"/>
    </location>
</feature>
<dbReference type="PROSITE" id="PS52050">
    <property type="entry name" value="WYL"/>
    <property type="match status" value="1"/>
</dbReference>